<protein>
    <submittedName>
        <fullName evidence="1">Uncharacterized protein</fullName>
    </submittedName>
</protein>
<reference evidence="1" key="1">
    <citation type="journal article" date="2014" name="Int. J. Syst. Evol. Microbiol.">
        <title>Complete genome sequence of Corynebacterium casei LMG S-19264T (=DSM 44701T), isolated from a smear-ripened cheese.</title>
        <authorList>
            <consortium name="US DOE Joint Genome Institute (JGI-PGF)"/>
            <person name="Walter F."/>
            <person name="Albersmeier A."/>
            <person name="Kalinowski J."/>
            <person name="Ruckert C."/>
        </authorList>
    </citation>
    <scope>NUCLEOTIDE SEQUENCE</scope>
    <source>
        <strain evidence="1">KCTC 12870</strain>
    </source>
</reference>
<name>A0A8J3DBQ8_9BACT</name>
<reference evidence="1" key="2">
    <citation type="submission" date="2020-09" db="EMBL/GenBank/DDBJ databases">
        <authorList>
            <person name="Sun Q."/>
            <person name="Kim S."/>
        </authorList>
    </citation>
    <scope>NUCLEOTIDE SEQUENCE</scope>
    <source>
        <strain evidence="1">KCTC 12870</strain>
    </source>
</reference>
<evidence type="ECO:0000313" key="2">
    <source>
        <dbReference type="Proteomes" id="UP000642829"/>
    </source>
</evidence>
<dbReference type="RefSeq" id="WP_189515708.1">
    <property type="nucleotide sequence ID" value="NZ_BMXG01000016.1"/>
</dbReference>
<comment type="caution">
    <text evidence="1">The sequence shown here is derived from an EMBL/GenBank/DDBJ whole genome shotgun (WGS) entry which is preliminary data.</text>
</comment>
<evidence type="ECO:0000313" key="1">
    <source>
        <dbReference type="EMBL" id="GHC07000.1"/>
    </source>
</evidence>
<sequence length="289" mass="32083">MKTNIAPGLTSEIPSATQRSSAWLRLAEYGDWHHSQGMQRFTRESAQGIVRHFKSLRGRLARKFGGLPIYIGHPDDDHFAGQSGHTDTRSYAWIDALDARPDGLYILPHWSEAGQNILRNAFYKFLSPRWAMRPLSDGTFEPIRLISVGLTNHPNIPGDAIANEQSATAAYPSTPEHVSLTNERQEHIGTILDDAVLAGVIAPNEVSRWEAGLQADLERGLSELNARQPALKTVACTEQLRSRASANQASGDFLAHVNERISRTGEAFAVAWCAIKQERPDLFDQFNTF</sequence>
<dbReference type="AlphaFoldDB" id="A0A8J3DBQ8"/>
<dbReference type="Pfam" id="PF10123">
    <property type="entry name" value="Mu-like_Pro"/>
    <property type="match status" value="1"/>
</dbReference>
<keyword evidence="2" id="KW-1185">Reference proteome</keyword>
<organism evidence="1 2">
    <name type="scientific">Cerasicoccus arenae</name>
    <dbReference type="NCBI Taxonomy" id="424488"/>
    <lineage>
        <taxon>Bacteria</taxon>
        <taxon>Pseudomonadati</taxon>
        <taxon>Verrucomicrobiota</taxon>
        <taxon>Opitutia</taxon>
        <taxon>Puniceicoccales</taxon>
        <taxon>Cerasicoccaceae</taxon>
        <taxon>Cerasicoccus</taxon>
    </lineage>
</organism>
<dbReference type="InterPro" id="IPR012106">
    <property type="entry name" value="Phage_Mu_Gp1"/>
</dbReference>
<gene>
    <name evidence="1" type="ORF">GCM10007047_25090</name>
</gene>
<dbReference type="Proteomes" id="UP000642829">
    <property type="component" value="Unassembled WGS sequence"/>
</dbReference>
<accession>A0A8J3DBQ8</accession>
<proteinExistence type="predicted"/>
<dbReference type="EMBL" id="BMXG01000016">
    <property type="protein sequence ID" value="GHC07000.1"/>
    <property type="molecule type" value="Genomic_DNA"/>
</dbReference>